<feature type="region of interest" description="Disordered" evidence="1">
    <location>
        <begin position="23"/>
        <end position="43"/>
    </location>
</feature>
<feature type="compositionally biased region" description="Basic and acidic residues" evidence="1">
    <location>
        <begin position="28"/>
        <end position="43"/>
    </location>
</feature>
<dbReference type="AlphaFoldDB" id="A0AAV2MST3"/>
<keyword evidence="3" id="KW-1185">Reference proteome</keyword>
<reference evidence="2 3" key="1">
    <citation type="submission" date="2024-04" db="EMBL/GenBank/DDBJ databases">
        <authorList>
            <person name="Waldvogel A.-M."/>
            <person name="Schoenle A."/>
        </authorList>
    </citation>
    <scope>NUCLEOTIDE SEQUENCE [LARGE SCALE GENOMIC DNA]</scope>
</reference>
<accession>A0AAV2MST3</accession>
<proteinExistence type="predicted"/>
<protein>
    <submittedName>
        <fullName evidence="2">Uncharacterized protein</fullName>
    </submittedName>
</protein>
<dbReference type="EMBL" id="OZ035831">
    <property type="protein sequence ID" value="CAL1616478.1"/>
    <property type="molecule type" value="Genomic_DNA"/>
</dbReference>
<sequence length="87" mass="9545">MEEKGGVLLINKSNLCDQCAQSLQSGGRARDVQTEQGPRREERVTWVTPAVPDRDAPGAASPASPPYAQCRQALHHFRSEKETITLT</sequence>
<name>A0AAV2MST3_KNICA</name>
<dbReference type="Proteomes" id="UP001497482">
    <property type="component" value="Chromosome 9"/>
</dbReference>
<organism evidence="2 3">
    <name type="scientific">Knipowitschia caucasica</name>
    <name type="common">Caucasian dwarf goby</name>
    <name type="synonym">Pomatoschistus caucasicus</name>
    <dbReference type="NCBI Taxonomy" id="637954"/>
    <lineage>
        <taxon>Eukaryota</taxon>
        <taxon>Metazoa</taxon>
        <taxon>Chordata</taxon>
        <taxon>Craniata</taxon>
        <taxon>Vertebrata</taxon>
        <taxon>Euteleostomi</taxon>
        <taxon>Actinopterygii</taxon>
        <taxon>Neopterygii</taxon>
        <taxon>Teleostei</taxon>
        <taxon>Neoteleostei</taxon>
        <taxon>Acanthomorphata</taxon>
        <taxon>Gobiaria</taxon>
        <taxon>Gobiiformes</taxon>
        <taxon>Gobioidei</taxon>
        <taxon>Gobiidae</taxon>
        <taxon>Gobiinae</taxon>
        <taxon>Knipowitschia</taxon>
    </lineage>
</organism>
<gene>
    <name evidence="2" type="ORF">KC01_LOCUS42226</name>
</gene>
<evidence type="ECO:0000313" key="3">
    <source>
        <dbReference type="Proteomes" id="UP001497482"/>
    </source>
</evidence>
<evidence type="ECO:0000313" key="2">
    <source>
        <dbReference type="EMBL" id="CAL1616478.1"/>
    </source>
</evidence>
<evidence type="ECO:0000256" key="1">
    <source>
        <dbReference type="SAM" id="MobiDB-lite"/>
    </source>
</evidence>